<dbReference type="AlphaFoldDB" id="A0A4R1CKD2"/>
<organism evidence="2 3">
    <name type="scientific">Nocardioides jejuensis</name>
    <dbReference type="NCBI Taxonomy" id="2502782"/>
    <lineage>
        <taxon>Bacteria</taxon>
        <taxon>Bacillati</taxon>
        <taxon>Actinomycetota</taxon>
        <taxon>Actinomycetes</taxon>
        <taxon>Propionibacteriales</taxon>
        <taxon>Nocardioidaceae</taxon>
        <taxon>Nocardioides</taxon>
    </lineage>
</organism>
<evidence type="ECO:0000313" key="2">
    <source>
        <dbReference type="EMBL" id="TCJ30875.1"/>
    </source>
</evidence>
<sequence length="179" mass="19425">MTKELLRTSLVVALWSAAMWFAWLGWDHGYYEVNGVAQGPYRAWQVVGCGAAVTLGAVVGYLRSPGRSSIWIVAAAGVVGFAVPWGRDASGDESGMWLVDLMMLLVGGFIGLSMLLGLIWLMRDADRSDGRWSEEVIGFLAIVGCLLLVTPVFPLGVVVLGIAAVSYVRRRRNRAPLVR</sequence>
<proteinExistence type="predicted"/>
<reference evidence="2 3" key="1">
    <citation type="submission" date="2019-03" db="EMBL/GenBank/DDBJ databases">
        <authorList>
            <person name="Kim M.K.M."/>
        </authorList>
    </citation>
    <scope>NUCLEOTIDE SEQUENCE [LARGE SCALE GENOMIC DNA]</scope>
    <source>
        <strain evidence="2 3">18JY15-6</strain>
    </source>
</reference>
<accession>A0A4R1CKD2</accession>
<evidence type="ECO:0000313" key="3">
    <source>
        <dbReference type="Proteomes" id="UP000295453"/>
    </source>
</evidence>
<dbReference type="RefSeq" id="WP_131581523.1">
    <property type="nucleotide sequence ID" value="NZ_SJZJ01000002.1"/>
</dbReference>
<dbReference type="OrthoDB" id="3789719at2"/>
<feature type="transmembrane region" description="Helical" evidence="1">
    <location>
        <begin position="97"/>
        <end position="121"/>
    </location>
</feature>
<protein>
    <submittedName>
        <fullName evidence="2">Uncharacterized protein</fullName>
    </submittedName>
</protein>
<feature type="transmembrane region" description="Helical" evidence="1">
    <location>
        <begin position="12"/>
        <end position="31"/>
    </location>
</feature>
<feature type="transmembrane region" description="Helical" evidence="1">
    <location>
        <begin position="43"/>
        <end position="62"/>
    </location>
</feature>
<evidence type="ECO:0000256" key="1">
    <source>
        <dbReference type="SAM" id="Phobius"/>
    </source>
</evidence>
<keyword evidence="3" id="KW-1185">Reference proteome</keyword>
<dbReference type="EMBL" id="SJZJ01000002">
    <property type="protein sequence ID" value="TCJ30875.1"/>
    <property type="molecule type" value="Genomic_DNA"/>
</dbReference>
<keyword evidence="1" id="KW-0472">Membrane</keyword>
<name>A0A4R1CKD2_9ACTN</name>
<keyword evidence="1" id="KW-0812">Transmembrane</keyword>
<keyword evidence="1" id="KW-1133">Transmembrane helix</keyword>
<feature type="transmembrane region" description="Helical" evidence="1">
    <location>
        <begin position="136"/>
        <end position="165"/>
    </location>
</feature>
<gene>
    <name evidence="2" type="ORF">EPD65_02230</name>
</gene>
<dbReference type="Proteomes" id="UP000295453">
    <property type="component" value="Unassembled WGS sequence"/>
</dbReference>
<feature type="transmembrane region" description="Helical" evidence="1">
    <location>
        <begin position="68"/>
        <end position="85"/>
    </location>
</feature>
<comment type="caution">
    <text evidence="2">The sequence shown here is derived from an EMBL/GenBank/DDBJ whole genome shotgun (WGS) entry which is preliminary data.</text>
</comment>